<reference evidence="7" key="1">
    <citation type="submission" date="2020-10" db="EMBL/GenBank/DDBJ databases">
        <authorList>
            <person name="Muller C M."/>
        </authorList>
    </citation>
    <scope>NUCLEOTIDE SEQUENCE</scope>
    <source>
        <strain evidence="7">THUN-12</strain>
    </source>
</reference>
<sequence>FSRASKGSVVSCATELFLLVLVTGAPIGFPSLFRSILPFYAIQIGPILHKIYPPQLMEFVIIPVNPIRIVQILLSTLIVGLLIYAANGWSYWWSPYSINFLTFTSIWSLLAIAILFFGPIMFPVAAHKYEVIAIEATTMLFWSAGSIALSSLLNNVGCLSSHWGPCMASVIAVTLSSIQWILFTLTTVLAVLDTRTNEAEPSENV</sequence>
<evidence type="ECO:0000256" key="4">
    <source>
        <dbReference type="ARBA" id="ARBA00023136"/>
    </source>
</evidence>
<comment type="caution">
    <text evidence="7">The sequence shown here is derived from an EMBL/GenBank/DDBJ whole genome shotgun (WGS) entry which is preliminary data.</text>
</comment>
<dbReference type="GO" id="GO:0016020">
    <property type="term" value="C:membrane"/>
    <property type="evidence" value="ECO:0007669"/>
    <property type="project" value="UniProtKB-SubCell"/>
</dbReference>
<gene>
    <name evidence="7" type="ORF">BGTH12_LOCUS1635</name>
</gene>
<feature type="transmembrane region" description="Helical" evidence="5">
    <location>
        <begin position="169"/>
        <end position="192"/>
    </location>
</feature>
<dbReference type="InterPro" id="IPR008253">
    <property type="entry name" value="Marvel"/>
</dbReference>
<dbReference type="AlphaFoldDB" id="A0A9W4CXP4"/>
<evidence type="ECO:0000313" key="7">
    <source>
        <dbReference type="EMBL" id="CAD6500277.1"/>
    </source>
</evidence>
<feature type="transmembrane region" description="Helical" evidence="5">
    <location>
        <begin position="98"/>
        <end position="117"/>
    </location>
</feature>
<dbReference type="PANTHER" id="PTHR37451:SF1">
    <property type="entry name" value="MARVEL DOMAIN-CONTAINING PROTEIN"/>
    <property type="match status" value="1"/>
</dbReference>
<dbReference type="EMBL" id="CAJHIT010000003">
    <property type="protein sequence ID" value="CAD6500277.1"/>
    <property type="molecule type" value="Genomic_DNA"/>
</dbReference>
<keyword evidence="2 5" id="KW-0812">Transmembrane</keyword>
<feature type="transmembrane region" description="Helical" evidence="5">
    <location>
        <begin position="72"/>
        <end position="92"/>
    </location>
</feature>
<name>A0A9W4CXP4_BLUGR</name>
<proteinExistence type="predicted"/>
<evidence type="ECO:0000313" key="8">
    <source>
        <dbReference type="Proteomes" id="UP000683417"/>
    </source>
</evidence>
<keyword evidence="3 5" id="KW-1133">Transmembrane helix</keyword>
<feature type="transmembrane region" description="Helical" evidence="5">
    <location>
        <begin position="7"/>
        <end position="29"/>
    </location>
</feature>
<keyword evidence="4 5" id="KW-0472">Membrane</keyword>
<evidence type="ECO:0000259" key="6">
    <source>
        <dbReference type="Pfam" id="PF01284"/>
    </source>
</evidence>
<protein>
    <submittedName>
        <fullName evidence="7">BgTH12-07457</fullName>
    </submittedName>
</protein>
<dbReference type="PANTHER" id="PTHR37451">
    <property type="entry name" value="MARVEL DOMAIN"/>
    <property type="match status" value="1"/>
</dbReference>
<evidence type="ECO:0000256" key="3">
    <source>
        <dbReference type="ARBA" id="ARBA00022989"/>
    </source>
</evidence>
<evidence type="ECO:0000256" key="1">
    <source>
        <dbReference type="ARBA" id="ARBA00004141"/>
    </source>
</evidence>
<dbReference type="Proteomes" id="UP000683417">
    <property type="component" value="Unassembled WGS sequence"/>
</dbReference>
<evidence type="ECO:0000256" key="5">
    <source>
        <dbReference type="SAM" id="Phobius"/>
    </source>
</evidence>
<feature type="domain" description="MARVEL" evidence="6">
    <location>
        <begin position="63"/>
        <end position="189"/>
    </location>
</feature>
<comment type="subcellular location">
    <subcellularLocation>
        <location evidence="1">Membrane</location>
        <topology evidence="1">Multi-pass membrane protein</topology>
    </subcellularLocation>
</comment>
<feature type="non-terminal residue" evidence="7">
    <location>
        <position position="205"/>
    </location>
</feature>
<dbReference type="Pfam" id="PF01284">
    <property type="entry name" value="MARVEL"/>
    <property type="match status" value="1"/>
</dbReference>
<organism evidence="7 8">
    <name type="scientific">Blumeria graminis f. sp. triticale</name>
    <dbReference type="NCBI Taxonomy" id="1689686"/>
    <lineage>
        <taxon>Eukaryota</taxon>
        <taxon>Fungi</taxon>
        <taxon>Dikarya</taxon>
        <taxon>Ascomycota</taxon>
        <taxon>Pezizomycotina</taxon>
        <taxon>Leotiomycetes</taxon>
        <taxon>Erysiphales</taxon>
        <taxon>Erysiphaceae</taxon>
        <taxon>Blumeria</taxon>
    </lineage>
</organism>
<evidence type="ECO:0000256" key="2">
    <source>
        <dbReference type="ARBA" id="ARBA00022692"/>
    </source>
</evidence>
<accession>A0A9W4CXP4</accession>